<organism evidence="1 2">
    <name type="scientific">Bacillus thermozeamaize</name>
    <dbReference type="NCBI Taxonomy" id="230954"/>
    <lineage>
        <taxon>Bacteria</taxon>
        <taxon>Bacillati</taxon>
        <taxon>Bacillota</taxon>
        <taxon>Bacilli</taxon>
        <taxon>Bacillales</taxon>
        <taxon>Bacillaceae</taxon>
        <taxon>Bacillus</taxon>
    </lineage>
</organism>
<dbReference type="Proteomes" id="UP000196475">
    <property type="component" value="Unassembled WGS sequence"/>
</dbReference>
<protein>
    <submittedName>
        <fullName evidence="1">TIGR02677 family protein</fullName>
    </submittedName>
</protein>
<dbReference type="InterPro" id="IPR013493">
    <property type="entry name" value="CHP02677"/>
</dbReference>
<dbReference type="EMBL" id="LZRT01000075">
    <property type="protein sequence ID" value="OUM87453.1"/>
    <property type="molecule type" value="Genomic_DNA"/>
</dbReference>
<sequence>MADLKRPITEASYLTAENVERYRAVMRFFYEQHQRMRYRLTPEEVVEGVKASGYLTDYTLEQCQQDLEQLEAWKNLTAQHDGRRVNTIEEYRRKSFRYQMTKYAVEIERMVSGLENIRGFGGSLEPTRLEKIAALLTELKEAAGTFPQGKALPHWEELLTTFRLMTESAADYIAHLESSRVEELMATESFLIYKDSLTHYLRNFMQGLQRYSLTIEALLKGMDATVVERYIRQVSQEEAAKPQLDEQESAEERLERLRETWESFAGWFLGRGNQESEVRGFERATKNTIAKIVRSALRIQESRRSGVSRQRELEHLGRWFFSLKDIEEAHQLAAYAFGLYKTRHFQGSDPGETESPDASMWDEPPQVRALTSKSRRRLRENATSAVRSRRGEQAQKRLEWLERRREEEQLMKQFLERGEVVMEALPHLSRVVFSQLLVWLGQCLASPSRSILTSEGIRIQLTVPPDNERTVVVTDDGQLEMPNYRLRFSRGIDADEPTADNATEKVVLL</sequence>
<evidence type="ECO:0000313" key="1">
    <source>
        <dbReference type="EMBL" id="OUM87453.1"/>
    </source>
</evidence>
<dbReference type="AlphaFoldDB" id="A0A1Y3PJC8"/>
<proteinExistence type="predicted"/>
<evidence type="ECO:0000313" key="2">
    <source>
        <dbReference type="Proteomes" id="UP000196475"/>
    </source>
</evidence>
<comment type="caution">
    <text evidence="1">The sequence shown here is derived from an EMBL/GenBank/DDBJ whole genome shotgun (WGS) entry which is preliminary data.</text>
</comment>
<gene>
    <name evidence="1" type="ORF">BAA01_12670</name>
</gene>
<accession>A0A1Y3PJC8</accession>
<reference evidence="2" key="1">
    <citation type="submission" date="2016-06" db="EMBL/GenBank/DDBJ databases">
        <authorList>
            <person name="Nascimento L."/>
            <person name="Pereira R.V."/>
            <person name="Martins L.F."/>
            <person name="Quaggio R.B."/>
            <person name="Silva A.M."/>
            <person name="Setubal J.C."/>
        </authorList>
    </citation>
    <scope>NUCLEOTIDE SEQUENCE [LARGE SCALE GENOMIC DNA]</scope>
</reference>
<dbReference type="NCBIfam" id="TIGR02677">
    <property type="entry name" value="TIGR02677 family protein"/>
    <property type="match status" value="1"/>
</dbReference>
<name>A0A1Y3PJC8_9BACI</name>
<dbReference type="Pfam" id="PF09660">
    <property type="entry name" value="DUF2397"/>
    <property type="match status" value="1"/>
</dbReference>